<gene>
    <name evidence="3" type="ORF">VFPPC_17014</name>
</gene>
<dbReference type="RefSeq" id="XP_022283939.1">
    <property type="nucleotide sequence ID" value="XM_022429055.1"/>
</dbReference>
<feature type="region of interest" description="Disordered" evidence="1">
    <location>
        <begin position="277"/>
        <end position="312"/>
    </location>
</feature>
<evidence type="ECO:0000256" key="1">
    <source>
        <dbReference type="SAM" id="MobiDB-lite"/>
    </source>
</evidence>
<evidence type="ECO:0000313" key="4">
    <source>
        <dbReference type="Proteomes" id="UP000078397"/>
    </source>
</evidence>
<sequence length="495" mass="57052">MVSKVGRRRRAKNHENTADCPFKVTRVLVPPDEKLHYATTQGRVDSRGRLERLQQSPFDPPGAFKSHRTMNLSYSIAPHKPWYEMRRYNSFVRVKFLVDDFVYVSNDTTIERQMGTTNDLDQLDYWVAKILEIRASDEYHVYARIYWMYSPDDLPRDVLDGDNLVGERRYIYSQNELVASNHMDIINVVSVVRKADVHEFGQKDDDKIQSGVYWRRAFDYLTSQLSSVDPTNKCEDSRVPTTSTVQLAPCEGQLPPLRPTIPVPDQSTNTPCTLNVSDHSASSGWKTGGNAPGNDAARTNNDRHGRRRRRRKKIIAPASTSLFRLYRQSPTQQKLLAQLQSVLEAACYEFGKRSMPDIFHRHGWDSADSLELNRCAREFQRWTFSDVAPANRPRDELFRSISNIRHTAVHRLRVSVDDIEKFYNDAETLLLLLGDDIRRREIARLRQESQAIIAKAKKNKHPSHSTVGKSLLALATKKAHEHSERWIKGEHEGRK</sequence>
<dbReference type="PROSITE" id="PS51038">
    <property type="entry name" value="BAH"/>
    <property type="match status" value="1"/>
</dbReference>
<dbReference type="AlphaFoldDB" id="A0A179EYF4"/>
<dbReference type="Proteomes" id="UP000078397">
    <property type="component" value="Unassembled WGS sequence"/>
</dbReference>
<evidence type="ECO:0000259" key="2">
    <source>
        <dbReference type="PROSITE" id="PS51038"/>
    </source>
</evidence>
<evidence type="ECO:0000313" key="3">
    <source>
        <dbReference type="EMBL" id="OAQ58226.2"/>
    </source>
</evidence>
<dbReference type="PANTHER" id="PTHR46364">
    <property type="entry name" value="OS08G0421900 PROTEIN"/>
    <property type="match status" value="1"/>
</dbReference>
<accession>A0A179EYF4</accession>
<protein>
    <submittedName>
        <fullName evidence="3">Bromo adjacent like protein</fullName>
    </submittedName>
</protein>
<dbReference type="EMBL" id="LSBJ02000019">
    <property type="protein sequence ID" value="OAQ58226.2"/>
    <property type="molecule type" value="Genomic_DNA"/>
</dbReference>
<proteinExistence type="predicted"/>
<dbReference type="CDD" id="cd04370">
    <property type="entry name" value="BAH"/>
    <property type="match status" value="1"/>
</dbReference>
<dbReference type="OrthoDB" id="5154223at2759"/>
<dbReference type="SMART" id="SM00439">
    <property type="entry name" value="BAH"/>
    <property type="match status" value="1"/>
</dbReference>
<reference evidence="3 4" key="1">
    <citation type="journal article" date="2016" name="PLoS Pathog.">
        <title>Biosynthesis of antibiotic leucinostatins in bio-control fungus Purpureocillium lilacinum and their inhibition on phytophthora revealed by genome mining.</title>
        <authorList>
            <person name="Wang G."/>
            <person name="Liu Z."/>
            <person name="Lin R."/>
            <person name="Li E."/>
            <person name="Mao Z."/>
            <person name="Ling J."/>
            <person name="Yang Y."/>
            <person name="Yin W.B."/>
            <person name="Xie B."/>
        </authorList>
    </citation>
    <scope>NUCLEOTIDE SEQUENCE [LARGE SCALE GENOMIC DNA]</scope>
    <source>
        <strain evidence="3">170</strain>
    </source>
</reference>
<dbReference type="InterPro" id="IPR043151">
    <property type="entry name" value="BAH_sf"/>
</dbReference>
<dbReference type="Gene3D" id="2.30.30.490">
    <property type="match status" value="1"/>
</dbReference>
<name>A0A179EYF4_METCM</name>
<dbReference type="KEGG" id="pchm:VFPPC_17014"/>
<dbReference type="InterPro" id="IPR001025">
    <property type="entry name" value="BAH_dom"/>
</dbReference>
<feature type="domain" description="BAH" evidence="2">
    <location>
        <begin position="94"/>
        <end position="229"/>
    </location>
</feature>
<dbReference type="GO" id="GO:0003682">
    <property type="term" value="F:chromatin binding"/>
    <property type="evidence" value="ECO:0007669"/>
    <property type="project" value="InterPro"/>
</dbReference>
<dbReference type="GeneID" id="28858758"/>
<organism evidence="3 4">
    <name type="scientific">Pochonia chlamydosporia 170</name>
    <dbReference type="NCBI Taxonomy" id="1380566"/>
    <lineage>
        <taxon>Eukaryota</taxon>
        <taxon>Fungi</taxon>
        <taxon>Dikarya</taxon>
        <taxon>Ascomycota</taxon>
        <taxon>Pezizomycotina</taxon>
        <taxon>Sordariomycetes</taxon>
        <taxon>Hypocreomycetidae</taxon>
        <taxon>Hypocreales</taxon>
        <taxon>Clavicipitaceae</taxon>
        <taxon>Pochonia</taxon>
    </lineage>
</organism>
<keyword evidence="4" id="KW-1185">Reference proteome</keyword>
<comment type="caution">
    <text evidence="3">The sequence shown here is derived from an EMBL/GenBank/DDBJ whole genome shotgun (WGS) entry which is preliminary data.</text>
</comment>